<dbReference type="GO" id="GO:0042956">
    <property type="term" value="P:maltodextrin transmembrane transport"/>
    <property type="evidence" value="ECO:0007669"/>
    <property type="project" value="TreeGrafter"/>
</dbReference>
<evidence type="ECO:0000313" key="6">
    <source>
        <dbReference type="Proteomes" id="UP000824223"/>
    </source>
</evidence>
<dbReference type="PANTHER" id="PTHR30061">
    <property type="entry name" value="MALTOSE-BINDING PERIPLASMIC PROTEIN"/>
    <property type="match status" value="1"/>
</dbReference>
<gene>
    <name evidence="5" type="ORF">H9798_08690</name>
</gene>
<name>A0A9D2H9S7_9FIRM</name>
<dbReference type="PANTHER" id="PTHR30061:SF50">
    <property type="entry name" value="MALTOSE_MALTODEXTRIN-BINDING PERIPLASMIC PROTEIN"/>
    <property type="match status" value="1"/>
</dbReference>
<dbReference type="Proteomes" id="UP000824223">
    <property type="component" value="Unassembled WGS sequence"/>
</dbReference>
<feature type="chain" id="PRO_5038403144" evidence="4">
    <location>
        <begin position="21"/>
        <end position="428"/>
    </location>
</feature>
<dbReference type="InterPro" id="IPR006059">
    <property type="entry name" value="SBP"/>
</dbReference>
<accession>A0A9D2H9S7</accession>
<dbReference type="SUPFAM" id="SSF53850">
    <property type="entry name" value="Periplasmic binding protein-like II"/>
    <property type="match status" value="1"/>
</dbReference>
<evidence type="ECO:0000256" key="3">
    <source>
        <dbReference type="ARBA" id="ARBA00022729"/>
    </source>
</evidence>
<dbReference type="AlphaFoldDB" id="A0A9D2H9S7"/>
<comment type="caution">
    <text evidence="5">The sequence shown here is derived from an EMBL/GenBank/DDBJ whole genome shotgun (WGS) entry which is preliminary data.</text>
</comment>
<protein>
    <submittedName>
        <fullName evidence="5">Extracellular solute-binding protein</fullName>
    </submittedName>
</protein>
<evidence type="ECO:0000256" key="1">
    <source>
        <dbReference type="ARBA" id="ARBA00008520"/>
    </source>
</evidence>
<keyword evidence="2" id="KW-0813">Transport</keyword>
<dbReference type="Pfam" id="PF13416">
    <property type="entry name" value="SBP_bac_8"/>
    <property type="match status" value="1"/>
</dbReference>
<organism evidence="5 6">
    <name type="scientific">Candidatus Mediterraneibacter pullicola</name>
    <dbReference type="NCBI Taxonomy" id="2838682"/>
    <lineage>
        <taxon>Bacteria</taxon>
        <taxon>Bacillati</taxon>
        <taxon>Bacillota</taxon>
        <taxon>Clostridia</taxon>
        <taxon>Lachnospirales</taxon>
        <taxon>Lachnospiraceae</taxon>
        <taxon>Mediterraneibacter</taxon>
    </lineage>
</organism>
<sequence>MKKKLISMLVSAAMVSVLLAGCSSGSSDEPAADSGEKQNVSLTLWGAEEDQALLQNLIDSFKEEYADVANFDISLGVESESTAKDTVLTDAEAAADVYAFASDQLPDLVKAGALQSIDEMEEALTAYTNKTVDDIKNANTESSVEAATYDDTLYAFPMTADNGYFLFYDSTVVSEEDVATWDGLLAAAQASGKRVAMTLASGWYNASFFYSAGFTTGLNEDGSTTMDWNGEADYTGVEVTQAMLNIASNPAFMAVADGDISNQIASGQLCAAVSGTWDATAAQEAFGDGYAATKLPTFTIAGAQLQQASVAGYKLVGVNAHSENAGWAALLADWITNEAAQQQHFDEREIGPSNNTVLESDAVKENTALAALAAQNEFGVVQMAGQNYWDPAATFGEMIAQGELNADDTAGIQSALDTLVEGVTAPIQ</sequence>
<evidence type="ECO:0000256" key="2">
    <source>
        <dbReference type="ARBA" id="ARBA00022448"/>
    </source>
</evidence>
<dbReference type="PROSITE" id="PS51257">
    <property type="entry name" value="PROKAR_LIPOPROTEIN"/>
    <property type="match status" value="1"/>
</dbReference>
<dbReference type="GO" id="GO:1901982">
    <property type="term" value="F:maltose binding"/>
    <property type="evidence" value="ECO:0007669"/>
    <property type="project" value="TreeGrafter"/>
</dbReference>
<keyword evidence="3 4" id="KW-0732">Signal</keyword>
<reference evidence="5" key="2">
    <citation type="submission" date="2021-04" db="EMBL/GenBank/DDBJ databases">
        <authorList>
            <person name="Gilroy R."/>
        </authorList>
    </citation>
    <scope>NUCLEOTIDE SEQUENCE</scope>
    <source>
        <strain evidence="5">ChiSjej2B20-11307</strain>
    </source>
</reference>
<evidence type="ECO:0000256" key="4">
    <source>
        <dbReference type="SAM" id="SignalP"/>
    </source>
</evidence>
<dbReference type="Gene3D" id="3.40.190.10">
    <property type="entry name" value="Periplasmic binding protein-like II"/>
    <property type="match status" value="2"/>
</dbReference>
<dbReference type="EMBL" id="DXAK01000044">
    <property type="protein sequence ID" value="HJA07198.1"/>
    <property type="molecule type" value="Genomic_DNA"/>
</dbReference>
<dbReference type="GO" id="GO:0055052">
    <property type="term" value="C:ATP-binding cassette (ABC) transporter complex, substrate-binding subunit-containing"/>
    <property type="evidence" value="ECO:0007669"/>
    <property type="project" value="TreeGrafter"/>
</dbReference>
<proteinExistence type="inferred from homology"/>
<reference evidence="5" key="1">
    <citation type="journal article" date="2021" name="PeerJ">
        <title>Extensive microbial diversity within the chicken gut microbiome revealed by metagenomics and culture.</title>
        <authorList>
            <person name="Gilroy R."/>
            <person name="Ravi A."/>
            <person name="Getino M."/>
            <person name="Pursley I."/>
            <person name="Horton D.L."/>
            <person name="Alikhan N.F."/>
            <person name="Baker D."/>
            <person name="Gharbi K."/>
            <person name="Hall N."/>
            <person name="Watson M."/>
            <person name="Adriaenssens E.M."/>
            <person name="Foster-Nyarko E."/>
            <person name="Jarju S."/>
            <person name="Secka A."/>
            <person name="Antonio M."/>
            <person name="Oren A."/>
            <person name="Chaudhuri R.R."/>
            <person name="La Ragione R."/>
            <person name="Hildebrand F."/>
            <person name="Pallen M.J."/>
        </authorList>
    </citation>
    <scope>NUCLEOTIDE SEQUENCE</scope>
    <source>
        <strain evidence="5">ChiSjej2B20-11307</strain>
    </source>
</reference>
<dbReference type="GO" id="GO:0015768">
    <property type="term" value="P:maltose transport"/>
    <property type="evidence" value="ECO:0007669"/>
    <property type="project" value="TreeGrafter"/>
</dbReference>
<feature type="signal peptide" evidence="4">
    <location>
        <begin position="1"/>
        <end position="20"/>
    </location>
</feature>
<comment type="similarity">
    <text evidence="1">Belongs to the bacterial solute-binding protein 1 family.</text>
</comment>
<evidence type="ECO:0000313" key="5">
    <source>
        <dbReference type="EMBL" id="HJA07198.1"/>
    </source>
</evidence>